<sequence length="154" mass="17779">MTILGNDISGWVGEEAKPESMMYKHLSVYSRILHDIRISIINHCCLLIDGRIASPSQVRFEGQKATARSELPEQWQLDKKDQAKALLCVMTRSRVSKRELIGVHNAVSVLKVDQLNSKCLIFNRINEQFQLKISLIYNFEIRTLQILVLHLKYK</sequence>
<dbReference type="EMBL" id="JYDJ01000214">
    <property type="protein sequence ID" value="KRX40009.1"/>
    <property type="molecule type" value="Genomic_DNA"/>
</dbReference>
<keyword evidence="2" id="KW-1185">Reference proteome</keyword>
<reference evidence="1 2" key="1">
    <citation type="submission" date="2015-01" db="EMBL/GenBank/DDBJ databases">
        <title>Evolution of Trichinella species and genotypes.</title>
        <authorList>
            <person name="Korhonen P.K."/>
            <person name="Edoardo P."/>
            <person name="Giuseppe L.R."/>
            <person name="Gasser R.B."/>
        </authorList>
    </citation>
    <scope>NUCLEOTIDE SEQUENCE [LARGE SCALE GENOMIC DNA]</scope>
    <source>
        <strain evidence="1">ISS417</strain>
    </source>
</reference>
<gene>
    <name evidence="1" type="ORF">T05_4639</name>
</gene>
<accession>A0A0V0TLU2</accession>
<comment type="caution">
    <text evidence="1">The sequence shown here is derived from an EMBL/GenBank/DDBJ whole genome shotgun (WGS) entry which is preliminary data.</text>
</comment>
<dbReference type="Proteomes" id="UP000055048">
    <property type="component" value="Unassembled WGS sequence"/>
</dbReference>
<protein>
    <submittedName>
        <fullName evidence="1">Uncharacterized protein</fullName>
    </submittedName>
</protein>
<evidence type="ECO:0000313" key="1">
    <source>
        <dbReference type="EMBL" id="KRX40009.1"/>
    </source>
</evidence>
<evidence type="ECO:0000313" key="2">
    <source>
        <dbReference type="Proteomes" id="UP000055048"/>
    </source>
</evidence>
<proteinExistence type="predicted"/>
<dbReference type="AlphaFoldDB" id="A0A0V0TLU2"/>
<organism evidence="1 2">
    <name type="scientific">Trichinella murrelli</name>
    <dbReference type="NCBI Taxonomy" id="144512"/>
    <lineage>
        <taxon>Eukaryota</taxon>
        <taxon>Metazoa</taxon>
        <taxon>Ecdysozoa</taxon>
        <taxon>Nematoda</taxon>
        <taxon>Enoplea</taxon>
        <taxon>Dorylaimia</taxon>
        <taxon>Trichinellida</taxon>
        <taxon>Trichinellidae</taxon>
        <taxon>Trichinella</taxon>
    </lineage>
</organism>
<name>A0A0V0TLU2_9BILA</name>